<keyword evidence="2" id="KW-0902">Two-component regulatory system</keyword>
<dbReference type="RefSeq" id="WP_109903241.1">
    <property type="nucleotide sequence ID" value="NZ_QGLE01000002.1"/>
</dbReference>
<evidence type="ECO:0000259" key="7">
    <source>
        <dbReference type="PROSITE" id="PS50110"/>
    </source>
</evidence>
<dbReference type="PANTHER" id="PTHR48111">
    <property type="entry name" value="REGULATOR OF RPOS"/>
    <property type="match status" value="1"/>
</dbReference>
<keyword evidence="3" id="KW-0805">Transcription regulation</keyword>
<feature type="modified residue" description="4-aspartylphosphate" evidence="6">
    <location>
        <position position="52"/>
    </location>
</feature>
<reference evidence="8 9" key="1">
    <citation type="submission" date="2018-05" db="EMBL/GenBank/DDBJ databases">
        <title>Zavarzinia sp. HR-AS.</title>
        <authorList>
            <person name="Lee Y."/>
            <person name="Jeon C.O."/>
        </authorList>
    </citation>
    <scope>NUCLEOTIDE SEQUENCE [LARGE SCALE GENOMIC DNA]</scope>
    <source>
        <strain evidence="8 9">HR-AS</strain>
    </source>
</reference>
<evidence type="ECO:0000256" key="5">
    <source>
        <dbReference type="ARBA" id="ARBA00023163"/>
    </source>
</evidence>
<evidence type="ECO:0000256" key="1">
    <source>
        <dbReference type="ARBA" id="ARBA00022553"/>
    </source>
</evidence>
<dbReference type="EMBL" id="QGLE01000002">
    <property type="protein sequence ID" value="PWR25117.1"/>
    <property type="molecule type" value="Genomic_DNA"/>
</dbReference>
<evidence type="ECO:0000256" key="6">
    <source>
        <dbReference type="PROSITE-ProRule" id="PRU00169"/>
    </source>
</evidence>
<dbReference type="SMART" id="SM00448">
    <property type="entry name" value="REC"/>
    <property type="match status" value="1"/>
</dbReference>
<keyword evidence="1 6" id="KW-0597">Phosphoprotein</keyword>
<dbReference type="GO" id="GO:0000976">
    <property type="term" value="F:transcription cis-regulatory region binding"/>
    <property type="evidence" value="ECO:0007669"/>
    <property type="project" value="TreeGrafter"/>
</dbReference>
<evidence type="ECO:0000256" key="3">
    <source>
        <dbReference type="ARBA" id="ARBA00023015"/>
    </source>
</evidence>
<keyword evidence="5" id="KW-0804">Transcription</keyword>
<sequence length="119" mass="12221">MARVLVAEDEAAVAQFILRALGGAGHQVTLTGDGGAALRAATSAPFDLVLSDIRMPVMDGIALALALATDRPGLPVVLMTGYAAEYERAEDFDGLVAGLLLKPFSLSDLLAAVEAALAR</sequence>
<organism evidence="8 9">
    <name type="scientific">Zavarzinia aquatilis</name>
    <dbReference type="NCBI Taxonomy" id="2211142"/>
    <lineage>
        <taxon>Bacteria</taxon>
        <taxon>Pseudomonadati</taxon>
        <taxon>Pseudomonadota</taxon>
        <taxon>Alphaproteobacteria</taxon>
        <taxon>Rhodospirillales</taxon>
        <taxon>Zavarziniaceae</taxon>
        <taxon>Zavarzinia</taxon>
    </lineage>
</organism>
<accession>A0A317EDK3</accession>
<gene>
    <name evidence="8" type="ORF">DKG74_04960</name>
</gene>
<dbReference type="GO" id="GO:0032993">
    <property type="term" value="C:protein-DNA complex"/>
    <property type="evidence" value="ECO:0007669"/>
    <property type="project" value="TreeGrafter"/>
</dbReference>
<dbReference type="InterPro" id="IPR001789">
    <property type="entry name" value="Sig_transdc_resp-reg_receiver"/>
</dbReference>
<evidence type="ECO:0000256" key="4">
    <source>
        <dbReference type="ARBA" id="ARBA00023125"/>
    </source>
</evidence>
<feature type="domain" description="Response regulatory" evidence="7">
    <location>
        <begin position="3"/>
        <end position="117"/>
    </location>
</feature>
<dbReference type="Proteomes" id="UP000245461">
    <property type="component" value="Unassembled WGS sequence"/>
</dbReference>
<dbReference type="GO" id="GO:0006355">
    <property type="term" value="P:regulation of DNA-templated transcription"/>
    <property type="evidence" value="ECO:0007669"/>
    <property type="project" value="TreeGrafter"/>
</dbReference>
<proteinExistence type="predicted"/>
<dbReference type="AlphaFoldDB" id="A0A317EDK3"/>
<dbReference type="GO" id="GO:0005829">
    <property type="term" value="C:cytosol"/>
    <property type="evidence" value="ECO:0007669"/>
    <property type="project" value="TreeGrafter"/>
</dbReference>
<name>A0A317EDK3_9PROT</name>
<dbReference type="SUPFAM" id="SSF52172">
    <property type="entry name" value="CheY-like"/>
    <property type="match status" value="1"/>
</dbReference>
<evidence type="ECO:0000313" key="9">
    <source>
        <dbReference type="Proteomes" id="UP000245461"/>
    </source>
</evidence>
<comment type="caution">
    <text evidence="8">The sequence shown here is derived from an EMBL/GenBank/DDBJ whole genome shotgun (WGS) entry which is preliminary data.</text>
</comment>
<evidence type="ECO:0000313" key="8">
    <source>
        <dbReference type="EMBL" id="PWR25117.1"/>
    </source>
</evidence>
<protein>
    <submittedName>
        <fullName evidence="8">Response regulator</fullName>
    </submittedName>
</protein>
<dbReference type="Pfam" id="PF00072">
    <property type="entry name" value="Response_reg"/>
    <property type="match status" value="1"/>
</dbReference>
<dbReference type="PANTHER" id="PTHR48111:SF1">
    <property type="entry name" value="TWO-COMPONENT RESPONSE REGULATOR ORR33"/>
    <property type="match status" value="1"/>
</dbReference>
<evidence type="ECO:0000256" key="2">
    <source>
        <dbReference type="ARBA" id="ARBA00023012"/>
    </source>
</evidence>
<keyword evidence="9" id="KW-1185">Reference proteome</keyword>
<dbReference type="OrthoDB" id="8019678at2"/>
<keyword evidence="4" id="KW-0238">DNA-binding</keyword>
<dbReference type="PROSITE" id="PS50110">
    <property type="entry name" value="RESPONSE_REGULATORY"/>
    <property type="match status" value="1"/>
</dbReference>
<dbReference type="Gene3D" id="3.40.50.2300">
    <property type="match status" value="1"/>
</dbReference>
<dbReference type="CDD" id="cd00156">
    <property type="entry name" value="REC"/>
    <property type="match status" value="1"/>
</dbReference>
<dbReference type="InterPro" id="IPR039420">
    <property type="entry name" value="WalR-like"/>
</dbReference>
<dbReference type="GO" id="GO:0000156">
    <property type="term" value="F:phosphorelay response regulator activity"/>
    <property type="evidence" value="ECO:0007669"/>
    <property type="project" value="TreeGrafter"/>
</dbReference>
<dbReference type="InterPro" id="IPR011006">
    <property type="entry name" value="CheY-like_superfamily"/>
</dbReference>